<dbReference type="AlphaFoldDB" id="A0A1Y1JWW8"/>
<name>A0A1Y1JWW8_PLAGO</name>
<dbReference type="GeneID" id="39745122"/>
<gene>
    <name evidence="1" type="ORF">PGO_002265</name>
</gene>
<proteinExistence type="predicted"/>
<protein>
    <submittedName>
        <fullName evidence="1">Variable surface protein</fullName>
    </submittedName>
</protein>
<dbReference type="Proteomes" id="UP000195521">
    <property type="component" value="Unassembled WGS sequence"/>
</dbReference>
<organism evidence="1 2">
    <name type="scientific">Plasmodium gonderi</name>
    <dbReference type="NCBI Taxonomy" id="77519"/>
    <lineage>
        <taxon>Eukaryota</taxon>
        <taxon>Sar</taxon>
        <taxon>Alveolata</taxon>
        <taxon>Apicomplexa</taxon>
        <taxon>Aconoidasida</taxon>
        <taxon>Haemosporida</taxon>
        <taxon>Plasmodiidae</taxon>
        <taxon>Plasmodium</taxon>
        <taxon>Plasmodium (Plasmodium)</taxon>
    </lineage>
</organism>
<dbReference type="EMBL" id="BDQF01000229">
    <property type="protein sequence ID" value="GAW84314.1"/>
    <property type="molecule type" value="Genomic_DNA"/>
</dbReference>
<comment type="caution">
    <text evidence="1">The sequence shown here is derived from an EMBL/GenBank/DDBJ whole genome shotgun (WGS) entry which is preliminary data.</text>
</comment>
<evidence type="ECO:0000313" key="2">
    <source>
        <dbReference type="Proteomes" id="UP000195521"/>
    </source>
</evidence>
<evidence type="ECO:0000313" key="1">
    <source>
        <dbReference type="EMBL" id="GAW84314.1"/>
    </source>
</evidence>
<sequence length="261" mass="30728">MEKKFFEYVNYFPECEKIMQTILNEGGGDDFTHGFYQKHGIKEDIFKEKKYCGVAMLYVRDIDEKSDSFKITKESGFSYLLYWLYNKISEDEENTVIKVYKALLEDHKKTFEKSKCMDYIDYTISKEHINGIDKMISMYECLNKMKSKVRFSEKDSLCSAVPEFIKRYNAEIESETAKSQQSTLSDECKNNTRISIIIIIILALLISTQLGSHFRSLLAKNGNYWNNVNQEKNNIQPPNITECGKNYNKYDILYHCDYFIH</sequence>
<accession>A0A1Y1JWW8</accession>
<reference evidence="2" key="1">
    <citation type="submission" date="2017-04" db="EMBL/GenBank/DDBJ databases">
        <title>Plasmodium gonderi genome.</title>
        <authorList>
            <person name="Arisue N."/>
            <person name="Honma H."/>
            <person name="Kawai S."/>
            <person name="Tougan T."/>
            <person name="Tanabe K."/>
            <person name="Horii T."/>
        </authorList>
    </citation>
    <scope>NUCLEOTIDE SEQUENCE [LARGE SCALE GENOMIC DNA]</scope>
    <source>
        <strain evidence="2">ATCC 30045</strain>
    </source>
</reference>
<dbReference type="RefSeq" id="XP_028546903.1">
    <property type="nucleotide sequence ID" value="XM_028691102.1"/>
</dbReference>
<keyword evidence="2" id="KW-1185">Reference proteome</keyword>